<reference evidence="1 2" key="1">
    <citation type="submission" date="2023-07" db="EMBL/GenBank/DDBJ databases">
        <title>Genomic Encyclopedia of Type Strains, Phase IV (KMG-IV): sequencing the most valuable type-strain genomes for metagenomic binning, comparative biology and taxonomic classification.</title>
        <authorList>
            <person name="Goeker M."/>
        </authorList>
    </citation>
    <scope>NUCLEOTIDE SEQUENCE [LARGE SCALE GENOMIC DNA]</scope>
    <source>
        <strain evidence="1 2">DSM 16980</strain>
    </source>
</reference>
<protein>
    <submittedName>
        <fullName evidence="1">Uncharacterized protein</fullName>
    </submittedName>
</protein>
<proteinExistence type="predicted"/>
<evidence type="ECO:0000313" key="1">
    <source>
        <dbReference type="EMBL" id="MDQ0203387.1"/>
    </source>
</evidence>
<dbReference type="EMBL" id="JAUSUE010000005">
    <property type="protein sequence ID" value="MDQ0203387.1"/>
    <property type="molecule type" value="Genomic_DNA"/>
</dbReference>
<accession>A0ABT9Y6D3</accession>
<keyword evidence="2" id="KW-1185">Reference proteome</keyword>
<evidence type="ECO:0000313" key="2">
    <source>
        <dbReference type="Proteomes" id="UP001239167"/>
    </source>
</evidence>
<comment type="caution">
    <text evidence="1">The sequence shown here is derived from an EMBL/GenBank/DDBJ whole genome shotgun (WGS) entry which is preliminary data.</text>
</comment>
<organism evidence="1 2">
    <name type="scientific">Pectinatus haikarae</name>
    <dbReference type="NCBI Taxonomy" id="349096"/>
    <lineage>
        <taxon>Bacteria</taxon>
        <taxon>Bacillati</taxon>
        <taxon>Bacillota</taxon>
        <taxon>Negativicutes</taxon>
        <taxon>Selenomonadales</taxon>
        <taxon>Selenomonadaceae</taxon>
        <taxon>Pectinatus</taxon>
    </lineage>
</organism>
<name>A0ABT9Y6D3_9FIRM</name>
<gene>
    <name evidence="1" type="ORF">J2S01_001103</name>
</gene>
<dbReference type="Proteomes" id="UP001239167">
    <property type="component" value="Unassembled WGS sequence"/>
</dbReference>
<sequence length="49" mass="5454">MRASLFSQLFDMVALGQSCYIEQKIRIRAAGVYTGCRMEQKAAACLLPI</sequence>
<dbReference type="RefSeq" id="WP_196604207.1">
    <property type="nucleotide sequence ID" value="NZ_JAUSUE010000005.1"/>
</dbReference>